<protein>
    <submittedName>
        <fullName evidence="2">Uncharacterized protein</fullName>
    </submittedName>
</protein>
<keyword evidence="3" id="KW-1185">Reference proteome</keyword>
<proteinExistence type="predicted"/>
<keyword evidence="1" id="KW-1133">Transmembrane helix</keyword>
<dbReference type="InParanoid" id="A0A804LHH1"/>
<evidence type="ECO:0000313" key="2">
    <source>
        <dbReference type="EnsemblPlants" id="Zm00001eb011440_P001"/>
    </source>
</evidence>
<evidence type="ECO:0000256" key="1">
    <source>
        <dbReference type="SAM" id="Phobius"/>
    </source>
</evidence>
<organism evidence="2 3">
    <name type="scientific">Zea mays</name>
    <name type="common">Maize</name>
    <dbReference type="NCBI Taxonomy" id="4577"/>
    <lineage>
        <taxon>Eukaryota</taxon>
        <taxon>Viridiplantae</taxon>
        <taxon>Streptophyta</taxon>
        <taxon>Embryophyta</taxon>
        <taxon>Tracheophyta</taxon>
        <taxon>Spermatophyta</taxon>
        <taxon>Magnoliopsida</taxon>
        <taxon>Liliopsida</taxon>
        <taxon>Poales</taxon>
        <taxon>Poaceae</taxon>
        <taxon>PACMAD clade</taxon>
        <taxon>Panicoideae</taxon>
        <taxon>Andropogonodae</taxon>
        <taxon>Andropogoneae</taxon>
        <taxon>Tripsacinae</taxon>
        <taxon>Zea</taxon>
    </lineage>
</organism>
<keyword evidence="1" id="KW-0472">Membrane</keyword>
<feature type="transmembrane region" description="Helical" evidence="1">
    <location>
        <begin position="169"/>
        <end position="186"/>
    </location>
</feature>
<reference evidence="2" key="3">
    <citation type="submission" date="2021-05" db="UniProtKB">
        <authorList>
            <consortium name="EnsemblPlants"/>
        </authorList>
    </citation>
    <scope>IDENTIFICATION</scope>
    <source>
        <strain evidence="2">cv. B73</strain>
    </source>
</reference>
<reference evidence="3" key="1">
    <citation type="submission" date="2015-12" db="EMBL/GenBank/DDBJ databases">
        <title>Update maize B73 reference genome by single molecule sequencing technologies.</title>
        <authorList>
            <consortium name="Maize Genome Sequencing Project"/>
            <person name="Ware D."/>
        </authorList>
    </citation>
    <scope>NUCLEOTIDE SEQUENCE [LARGE SCALE GENOMIC DNA]</scope>
    <source>
        <strain evidence="3">cv. B73</strain>
    </source>
</reference>
<evidence type="ECO:0000313" key="3">
    <source>
        <dbReference type="Proteomes" id="UP000007305"/>
    </source>
</evidence>
<dbReference type="Proteomes" id="UP000007305">
    <property type="component" value="Chromosome 1"/>
</dbReference>
<dbReference type="AlphaFoldDB" id="A0A804LHH1"/>
<accession>A0A804LHH1</accession>
<dbReference type="Gramene" id="Zm00001eb011440_T001">
    <property type="protein sequence ID" value="Zm00001eb011440_P001"/>
    <property type="gene ID" value="Zm00001eb011440"/>
</dbReference>
<gene>
    <name evidence="2" type="primary">LOC103634046</name>
</gene>
<keyword evidence="1" id="KW-0812">Transmembrane</keyword>
<reference evidence="2" key="2">
    <citation type="submission" date="2019-07" db="EMBL/GenBank/DDBJ databases">
        <authorList>
            <person name="Seetharam A."/>
            <person name="Woodhouse M."/>
            <person name="Cannon E."/>
        </authorList>
    </citation>
    <scope>NUCLEOTIDE SEQUENCE [LARGE SCALE GENOMIC DNA]</scope>
    <source>
        <strain evidence="2">cv. B73</strain>
    </source>
</reference>
<sequence>MHGTERMGDGGRVDWAAVRRSGGGCDAPLPDEKRRAELAAAPAHVLHQLLLAAVPLRRHQELVLAARGAGDGVVATVRRRCGRAQRRGRCQGRDRCGGGPSGAPGHRVLRSRGAVAVAVDLAGGDRLGAHELVDDERGAVHPRAPPAARLRLRAHLHLHHGAPVHDLDLVLLVVLLVGLLLGLRLIRGGRGRGGGRVRERQEKAAAAALRAEQGGRRHGHDLDEQAAVLALLPHLHGRLHLAPRQGRQRRRERPGRGRALGHHLLLLLLPLPALVVGALARVLGRGAVGVGEAVRAGLRAQALGADLQALLGEQAGRAAHERVHVRRLPGRGGRRRLLRLNHVPYVVPLRPVVVAAAVRLLQRDGSLLGARSGGPAIASALLDGLLAREELLLGGLEHCQCHVSPACLLVLGK</sequence>
<name>A0A804LHH1_MAIZE</name>
<feature type="transmembrane region" description="Helical" evidence="1">
    <location>
        <begin position="259"/>
        <end position="280"/>
    </location>
</feature>
<dbReference type="EnsemblPlants" id="Zm00001eb011440_T001">
    <property type="protein sequence ID" value="Zm00001eb011440_P001"/>
    <property type="gene ID" value="Zm00001eb011440"/>
</dbReference>